<evidence type="ECO:0000313" key="1">
    <source>
        <dbReference type="EMBL" id="PHT85563.1"/>
    </source>
</evidence>
<dbReference type="Gene3D" id="3.80.10.10">
    <property type="entry name" value="Ribonuclease Inhibitor"/>
    <property type="match status" value="1"/>
</dbReference>
<sequence length="207" mass="23610">MEKLRHVDVTFAGFDLENNMQRIFEELSKLENLRILKKVKFPIYQADSANVLFQRCANLQELNITFLGDLCSPGTCIKLEHLTQLQILHLSIGSSRVVPELLLPSKLMKLELRWARIGSTISVIAGLPNLEYLQLTDLNFIQSEKWCLGVVFHNLKVLKLAWLSISEWDASEDSFPQLETLVIKGCDKLNAIPFSFVDIRYSNTATD</sequence>
<evidence type="ECO:0000313" key="2">
    <source>
        <dbReference type="Proteomes" id="UP000222542"/>
    </source>
</evidence>
<name>A0A2G2ZUB8_CAPAN</name>
<dbReference type="PANTHER" id="PTHR15140">
    <property type="entry name" value="TUBULIN-SPECIFIC CHAPERONE E"/>
    <property type="match status" value="1"/>
</dbReference>
<dbReference type="Proteomes" id="UP000222542">
    <property type="component" value="Unassembled WGS sequence"/>
</dbReference>
<dbReference type="EMBL" id="AYRZ02000003">
    <property type="protein sequence ID" value="PHT85563.1"/>
    <property type="molecule type" value="Genomic_DNA"/>
</dbReference>
<dbReference type="InterPro" id="IPR032675">
    <property type="entry name" value="LRR_dom_sf"/>
</dbReference>
<dbReference type="Gramene" id="PHT85563">
    <property type="protein sequence ID" value="PHT85563"/>
    <property type="gene ID" value="T459_07669"/>
</dbReference>
<gene>
    <name evidence="1" type="ORF">T459_07669</name>
</gene>
<dbReference type="AlphaFoldDB" id="A0A2G2ZUB8"/>
<accession>A0A2G2ZUB8</accession>
<reference evidence="1 2" key="2">
    <citation type="journal article" date="2017" name="Genome Biol.">
        <title>New reference genome sequences of hot pepper reveal the massive evolution of plant disease-resistance genes by retroduplication.</title>
        <authorList>
            <person name="Kim S."/>
            <person name="Park J."/>
            <person name="Yeom S.I."/>
            <person name="Kim Y.M."/>
            <person name="Seo E."/>
            <person name="Kim K.T."/>
            <person name="Kim M.S."/>
            <person name="Lee J.M."/>
            <person name="Cheong K."/>
            <person name="Shin H.S."/>
            <person name="Kim S.B."/>
            <person name="Han K."/>
            <person name="Lee J."/>
            <person name="Park M."/>
            <person name="Lee H.A."/>
            <person name="Lee H.Y."/>
            <person name="Lee Y."/>
            <person name="Oh S."/>
            <person name="Lee J.H."/>
            <person name="Choi E."/>
            <person name="Choi E."/>
            <person name="Lee S.E."/>
            <person name="Jeon J."/>
            <person name="Kim H."/>
            <person name="Choi G."/>
            <person name="Song H."/>
            <person name="Lee J."/>
            <person name="Lee S.C."/>
            <person name="Kwon J.K."/>
            <person name="Lee H.Y."/>
            <person name="Koo N."/>
            <person name="Hong Y."/>
            <person name="Kim R.W."/>
            <person name="Kang W.H."/>
            <person name="Huh J.H."/>
            <person name="Kang B.C."/>
            <person name="Yang T.J."/>
            <person name="Lee Y.H."/>
            <person name="Bennetzen J.L."/>
            <person name="Choi D."/>
        </authorList>
    </citation>
    <scope>NUCLEOTIDE SEQUENCE [LARGE SCALE GENOMIC DNA]</scope>
    <source>
        <strain evidence="2">cv. CM334</strain>
    </source>
</reference>
<organism evidence="1 2">
    <name type="scientific">Capsicum annuum</name>
    <name type="common">Capsicum pepper</name>
    <dbReference type="NCBI Taxonomy" id="4072"/>
    <lineage>
        <taxon>Eukaryota</taxon>
        <taxon>Viridiplantae</taxon>
        <taxon>Streptophyta</taxon>
        <taxon>Embryophyta</taxon>
        <taxon>Tracheophyta</taxon>
        <taxon>Spermatophyta</taxon>
        <taxon>Magnoliopsida</taxon>
        <taxon>eudicotyledons</taxon>
        <taxon>Gunneridae</taxon>
        <taxon>Pentapetalae</taxon>
        <taxon>asterids</taxon>
        <taxon>lamiids</taxon>
        <taxon>Solanales</taxon>
        <taxon>Solanaceae</taxon>
        <taxon>Solanoideae</taxon>
        <taxon>Capsiceae</taxon>
        <taxon>Capsicum</taxon>
    </lineage>
</organism>
<dbReference type="SUPFAM" id="SSF52058">
    <property type="entry name" value="L domain-like"/>
    <property type="match status" value="1"/>
</dbReference>
<protein>
    <submittedName>
        <fullName evidence="1">Uncharacterized protein</fullName>
    </submittedName>
</protein>
<reference evidence="1 2" key="1">
    <citation type="journal article" date="2014" name="Nat. Genet.">
        <title>Genome sequence of the hot pepper provides insights into the evolution of pungency in Capsicum species.</title>
        <authorList>
            <person name="Kim S."/>
            <person name="Park M."/>
            <person name="Yeom S.I."/>
            <person name="Kim Y.M."/>
            <person name="Lee J.M."/>
            <person name="Lee H.A."/>
            <person name="Seo E."/>
            <person name="Choi J."/>
            <person name="Cheong K."/>
            <person name="Kim K.T."/>
            <person name="Jung K."/>
            <person name="Lee G.W."/>
            <person name="Oh S.K."/>
            <person name="Bae C."/>
            <person name="Kim S.B."/>
            <person name="Lee H.Y."/>
            <person name="Kim S.Y."/>
            <person name="Kim M.S."/>
            <person name="Kang B.C."/>
            <person name="Jo Y.D."/>
            <person name="Yang H.B."/>
            <person name="Jeong H.J."/>
            <person name="Kang W.H."/>
            <person name="Kwon J.K."/>
            <person name="Shin C."/>
            <person name="Lim J.Y."/>
            <person name="Park J.H."/>
            <person name="Huh J.H."/>
            <person name="Kim J.S."/>
            <person name="Kim B.D."/>
            <person name="Cohen O."/>
            <person name="Paran I."/>
            <person name="Suh M.C."/>
            <person name="Lee S.B."/>
            <person name="Kim Y.K."/>
            <person name="Shin Y."/>
            <person name="Noh S.J."/>
            <person name="Park J."/>
            <person name="Seo Y.S."/>
            <person name="Kwon S.Y."/>
            <person name="Kim H.A."/>
            <person name="Park J.M."/>
            <person name="Kim H.J."/>
            <person name="Choi S.B."/>
            <person name="Bosland P.W."/>
            <person name="Reeves G."/>
            <person name="Jo S.H."/>
            <person name="Lee B.W."/>
            <person name="Cho H.T."/>
            <person name="Choi H.S."/>
            <person name="Lee M.S."/>
            <person name="Yu Y."/>
            <person name="Do Choi Y."/>
            <person name="Park B.S."/>
            <person name="van Deynze A."/>
            <person name="Ashrafi H."/>
            <person name="Hill T."/>
            <person name="Kim W.T."/>
            <person name="Pai H.S."/>
            <person name="Ahn H.K."/>
            <person name="Yeam I."/>
            <person name="Giovannoni J.J."/>
            <person name="Rose J.K."/>
            <person name="Sorensen I."/>
            <person name="Lee S.J."/>
            <person name="Kim R.W."/>
            <person name="Choi I.Y."/>
            <person name="Choi B.S."/>
            <person name="Lim J.S."/>
            <person name="Lee Y.H."/>
            <person name="Choi D."/>
        </authorList>
    </citation>
    <scope>NUCLEOTIDE SEQUENCE [LARGE SCALE GENOMIC DNA]</scope>
    <source>
        <strain evidence="2">cv. CM334</strain>
    </source>
</reference>
<comment type="caution">
    <text evidence="1">The sequence shown here is derived from an EMBL/GenBank/DDBJ whole genome shotgun (WGS) entry which is preliminary data.</text>
</comment>
<dbReference type="PANTHER" id="PTHR15140:SF44">
    <property type="entry name" value="LATE BLIGHT RESISTANCE PROTEIN HOMOLOG R1B-23 ISOFORM X1"/>
    <property type="match status" value="1"/>
</dbReference>
<proteinExistence type="predicted"/>
<keyword evidence="2" id="KW-1185">Reference proteome</keyword>
<dbReference type="OMA" id="TCIKLEH"/>